<organism evidence="5 6">
    <name type="scientific">Pocillopora damicornis</name>
    <name type="common">Cauliflower coral</name>
    <name type="synonym">Millepora damicornis</name>
    <dbReference type="NCBI Taxonomy" id="46731"/>
    <lineage>
        <taxon>Eukaryota</taxon>
        <taxon>Metazoa</taxon>
        <taxon>Cnidaria</taxon>
        <taxon>Anthozoa</taxon>
        <taxon>Hexacorallia</taxon>
        <taxon>Scleractinia</taxon>
        <taxon>Astrocoeniina</taxon>
        <taxon>Pocilloporidae</taxon>
        <taxon>Pocillopora</taxon>
    </lineage>
</organism>
<keyword evidence="2 3" id="KW-0040">ANK repeat</keyword>
<dbReference type="PROSITE" id="PS50088">
    <property type="entry name" value="ANK_REPEAT"/>
    <property type="match status" value="2"/>
</dbReference>
<keyword evidence="1" id="KW-0677">Repeat</keyword>
<gene>
    <name evidence="5" type="ORF">pdam_00009576</name>
</gene>
<dbReference type="AlphaFoldDB" id="A0A3M6UQC1"/>
<proteinExistence type="predicted"/>
<evidence type="ECO:0000256" key="2">
    <source>
        <dbReference type="ARBA" id="ARBA00023043"/>
    </source>
</evidence>
<protein>
    <submittedName>
        <fullName evidence="5">Uncharacterized protein</fullName>
    </submittedName>
</protein>
<keyword evidence="4" id="KW-0472">Membrane</keyword>
<dbReference type="PANTHER" id="PTHR24201:SF17">
    <property type="entry name" value="ANKYRIN REPEAT DOMAIN-CONTAINING PROTEIN 10-LIKE ISOFORM X1"/>
    <property type="match status" value="1"/>
</dbReference>
<dbReference type="InterPro" id="IPR050776">
    <property type="entry name" value="Ank_Repeat/CDKN_Inhibitor"/>
</dbReference>
<dbReference type="Proteomes" id="UP000275408">
    <property type="component" value="Unassembled WGS sequence"/>
</dbReference>
<evidence type="ECO:0000313" key="5">
    <source>
        <dbReference type="EMBL" id="RMX55825.1"/>
    </source>
</evidence>
<keyword evidence="6" id="KW-1185">Reference proteome</keyword>
<dbReference type="EMBL" id="RCHS01000997">
    <property type="protein sequence ID" value="RMX55825.1"/>
    <property type="molecule type" value="Genomic_DNA"/>
</dbReference>
<evidence type="ECO:0000256" key="3">
    <source>
        <dbReference type="PROSITE-ProRule" id="PRU00023"/>
    </source>
</evidence>
<feature type="transmembrane region" description="Helical" evidence="4">
    <location>
        <begin position="15"/>
        <end position="35"/>
    </location>
</feature>
<feature type="repeat" description="ANK" evidence="3">
    <location>
        <begin position="109"/>
        <end position="138"/>
    </location>
</feature>
<feature type="non-terminal residue" evidence="5">
    <location>
        <position position="1"/>
    </location>
</feature>
<dbReference type="Gene3D" id="1.25.40.20">
    <property type="entry name" value="Ankyrin repeat-containing domain"/>
    <property type="match status" value="1"/>
</dbReference>
<keyword evidence="4" id="KW-1133">Transmembrane helix</keyword>
<evidence type="ECO:0000256" key="4">
    <source>
        <dbReference type="SAM" id="Phobius"/>
    </source>
</evidence>
<dbReference type="PANTHER" id="PTHR24201">
    <property type="entry name" value="ANK_REP_REGION DOMAIN-CONTAINING PROTEIN"/>
    <property type="match status" value="1"/>
</dbReference>
<dbReference type="PROSITE" id="PS50297">
    <property type="entry name" value="ANK_REP_REGION"/>
    <property type="match status" value="1"/>
</dbReference>
<dbReference type="STRING" id="46731.A0A3M6UQC1"/>
<evidence type="ECO:0000256" key="1">
    <source>
        <dbReference type="ARBA" id="ARBA00022737"/>
    </source>
</evidence>
<dbReference type="InterPro" id="IPR036770">
    <property type="entry name" value="Ankyrin_rpt-contain_sf"/>
</dbReference>
<dbReference type="SMART" id="SM00248">
    <property type="entry name" value="ANK"/>
    <property type="match status" value="4"/>
</dbReference>
<keyword evidence="4" id="KW-0812">Transmembrane</keyword>
<evidence type="ECO:0000313" key="6">
    <source>
        <dbReference type="Proteomes" id="UP000275408"/>
    </source>
</evidence>
<dbReference type="InterPro" id="IPR002110">
    <property type="entry name" value="Ankyrin_rpt"/>
</dbReference>
<accession>A0A3M6UQC1</accession>
<name>A0A3M6UQC1_POCDA</name>
<dbReference type="SUPFAM" id="SSF48403">
    <property type="entry name" value="Ankyrin repeat"/>
    <property type="match status" value="1"/>
</dbReference>
<reference evidence="5 6" key="1">
    <citation type="journal article" date="2018" name="Sci. Rep.">
        <title>Comparative analysis of the Pocillopora damicornis genome highlights role of immune system in coral evolution.</title>
        <authorList>
            <person name="Cunning R."/>
            <person name="Bay R.A."/>
            <person name="Gillette P."/>
            <person name="Baker A.C."/>
            <person name="Traylor-Knowles N."/>
        </authorList>
    </citation>
    <scope>NUCLEOTIDE SEQUENCE [LARGE SCALE GENOMIC DNA]</scope>
    <source>
        <strain evidence="5">RSMAS</strain>
        <tissue evidence="5">Whole animal</tissue>
    </source>
</reference>
<sequence length="389" mass="43761">GFLYAAGFMVKCSNFILLPVSTLTLHICFVFALNLKSQKLNMGAECGFQTKQQLNECILRCPWSEYPLPPVHRACRDGDILSLTYLTIQGDRLAVFHSINAQDQFLMWTPIHWAAYFGKVECVKRLVECGLNIDITEGRFEQSAAHLAAFAGHVDVLQWLLENGSSGQKQDSLGDTAVHKAARCGSIQCLRLLQEFGTPLSTFNLYRQTPCDLASSLGYEQSVQFLRNHSCATGEYFLSWSYLSDNDLLCQAREKVKDYLMMETTQSKQKDPGMVGIASQDYPYSKKTLLGVVEYFDHLEELGPNAVNHNLHISNDENQWIDSTNSFQNGHVNDEHFKSTSYSSCLSAKNSDVDMHSDEVQETNAIETNSSDLYLNQPVRCLSLCSHMQ</sequence>
<comment type="caution">
    <text evidence="5">The sequence shown here is derived from an EMBL/GenBank/DDBJ whole genome shotgun (WGS) entry which is preliminary data.</text>
</comment>
<feature type="repeat" description="ANK" evidence="3">
    <location>
        <begin position="140"/>
        <end position="172"/>
    </location>
</feature>
<dbReference type="OrthoDB" id="5402602at2759"/>
<dbReference type="Pfam" id="PF12796">
    <property type="entry name" value="Ank_2"/>
    <property type="match status" value="1"/>
</dbReference>